<accession>A0A367FQT1</accession>
<gene>
    <name evidence="1" type="ORF">DQ384_04510</name>
</gene>
<proteinExistence type="predicted"/>
<dbReference type="Proteomes" id="UP000253094">
    <property type="component" value="Unassembled WGS sequence"/>
</dbReference>
<dbReference type="EMBL" id="QOIL01000002">
    <property type="protein sequence ID" value="RCG32743.1"/>
    <property type="molecule type" value="Genomic_DNA"/>
</dbReference>
<name>A0A367FQT1_9ACTN</name>
<dbReference type="AlphaFoldDB" id="A0A367FQT1"/>
<comment type="caution">
    <text evidence="1">The sequence shown here is derived from an EMBL/GenBank/DDBJ whole genome shotgun (WGS) entry which is preliminary data.</text>
</comment>
<reference evidence="1 2" key="1">
    <citation type="submission" date="2018-06" db="EMBL/GenBank/DDBJ databases">
        <title>Sphaerisporangium craniellae sp. nov., isolated from a marine sponge in the South China Sea.</title>
        <authorList>
            <person name="Li L."/>
        </authorList>
    </citation>
    <scope>NUCLEOTIDE SEQUENCE [LARGE SCALE GENOMIC DNA]</scope>
    <source>
        <strain evidence="1 2">CCTCC AA 208026</strain>
    </source>
</reference>
<organism evidence="1 2">
    <name type="scientific">Sphaerisporangium album</name>
    <dbReference type="NCBI Taxonomy" id="509200"/>
    <lineage>
        <taxon>Bacteria</taxon>
        <taxon>Bacillati</taxon>
        <taxon>Actinomycetota</taxon>
        <taxon>Actinomycetes</taxon>
        <taxon>Streptosporangiales</taxon>
        <taxon>Streptosporangiaceae</taxon>
        <taxon>Sphaerisporangium</taxon>
    </lineage>
</organism>
<dbReference type="OrthoDB" id="3206521at2"/>
<protein>
    <submittedName>
        <fullName evidence="1">Uncharacterized protein</fullName>
    </submittedName>
</protein>
<evidence type="ECO:0000313" key="2">
    <source>
        <dbReference type="Proteomes" id="UP000253094"/>
    </source>
</evidence>
<dbReference type="RefSeq" id="WP_114027375.1">
    <property type="nucleotide sequence ID" value="NZ_QOIL01000002.1"/>
</dbReference>
<evidence type="ECO:0000313" key="1">
    <source>
        <dbReference type="EMBL" id="RCG32743.1"/>
    </source>
</evidence>
<sequence>MAVSEHPQGFDPDLVVSWLAEIESGRIDRLRADIVWAARANAVDAMQWIELMEGLGILQLDWTARTWRAQPLALTALPTRRV</sequence>
<keyword evidence="2" id="KW-1185">Reference proteome</keyword>